<dbReference type="EMBL" id="LATX01000171">
    <property type="protein sequence ID" value="KTB47016.1"/>
    <property type="molecule type" value="Genomic_DNA"/>
</dbReference>
<organism evidence="1 2">
    <name type="scientific">Moniliophthora roreri</name>
    <name type="common">Frosty pod rot fungus</name>
    <name type="synonym">Monilia roreri</name>
    <dbReference type="NCBI Taxonomy" id="221103"/>
    <lineage>
        <taxon>Eukaryota</taxon>
        <taxon>Fungi</taxon>
        <taxon>Dikarya</taxon>
        <taxon>Basidiomycota</taxon>
        <taxon>Agaricomycotina</taxon>
        <taxon>Agaricomycetes</taxon>
        <taxon>Agaricomycetidae</taxon>
        <taxon>Agaricales</taxon>
        <taxon>Marasmiineae</taxon>
        <taxon>Marasmiaceae</taxon>
        <taxon>Moniliophthora</taxon>
    </lineage>
</organism>
<evidence type="ECO:0000313" key="1">
    <source>
        <dbReference type="EMBL" id="KTB47016.1"/>
    </source>
</evidence>
<comment type="caution">
    <text evidence="1">The sequence shown here is derived from an EMBL/GenBank/DDBJ whole genome shotgun (WGS) entry which is preliminary data.</text>
</comment>
<proteinExistence type="predicted"/>
<gene>
    <name evidence="1" type="ORF">WG66_407</name>
</gene>
<dbReference type="Proteomes" id="UP000054988">
    <property type="component" value="Unassembled WGS sequence"/>
</dbReference>
<accession>A0A0W0GEP4</accession>
<sequence>MRHLRNARDTDNLTSYRFLHRYKCQEHKHSKNYTRDTGNLS</sequence>
<reference evidence="1 2" key="1">
    <citation type="submission" date="2015-12" db="EMBL/GenBank/DDBJ databases">
        <title>Draft genome sequence of Moniliophthora roreri, the causal agent of frosty pod rot of cacao.</title>
        <authorList>
            <person name="Aime M.C."/>
            <person name="Diaz-Valderrama J.R."/>
            <person name="Kijpornyongpan T."/>
            <person name="Phillips-Mora W."/>
        </authorList>
    </citation>
    <scope>NUCLEOTIDE SEQUENCE [LARGE SCALE GENOMIC DNA]</scope>
    <source>
        <strain evidence="1 2">MCA 2952</strain>
    </source>
</reference>
<name>A0A0W0GEP4_MONRR</name>
<protein>
    <submittedName>
        <fullName evidence="1">Uncharacterized protein</fullName>
    </submittedName>
</protein>
<dbReference type="AlphaFoldDB" id="A0A0W0GEP4"/>
<evidence type="ECO:0000313" key="2">
    <source>
        <dbReference type="Proteomes" id="UP000054988"/>
    </source>
</evidence>